<evidence type="ECO:0000313" key="1">
    <source>
        <dbReference type="EMBL" id="SJL05012.1"/>
    </source>
</evidence>
<dbReference type="EMBL" id="FUEG01000005">
    <property type="protein sequence ID" value="SJL05012.1"/>
    <property type="molecule type" value="Genomic_DNA"/>
</dbReference>
<reference evidence="2" key="1">
    <citation type="journal article" date="2017" name="Nat. Ecol. Evol.">
        <title>Genome expansion and lineage-specific genetic innovations in the forest pathogenic fungi Armillaria.</title>
        <authorList>
            <person name="Sipos G."/>
            <person name="Prasanna A.N."/>
            <person name="Walter M.C."/>
            <person name="O'Connor E."/>
            <person name="Balint B."/>
            <person name="Krizsan K."/>
            <person name="Kiss B."/>
            <person name="Hess J."/>
            <person name="Varga T."/>
            <person name="Slot J."/>
            <person name="Riley R."/>
            <person name="Boka B."/>
            <person name="Rigling D."/>
            <person name="Barry K."/>
            <person name="Lee J."/>
            <person name="Mihaltcheva S."/>
            <person name="LaButti K."/>
            <person name="Lipzen A."/>
            <person name="Waldron R."/>
            <person name="Moloney N.M."/>
            <person name="Sperisen C."/>
            <person name="Kredics L."/>
            <person name="Vagvoelgyi C."/>
            <person name="Patrignani A."/>
            <person name="Fitzpatrick D."/>
            <person name="Nagy I."/>
            <person name="Doyle S."/>
            <person name="Anderson J.B."/>
            <person name="Grigoriev I.V."/>
            <person name="Gueldener U."/>
            <person name="Muensterkoetter M."/>
            <person name="Nagy L.G."/>
        </authorList>
    </citation>
    <scope>NUCLEOTIDE SEQUENCE [LARGE SCALE GENOMIC DNA]</scope>
    <source>
        <strain evidence="2">C18/9</strain>
    </source>
</reference>
<proteinExistence type="predicted"/>
<dbReference type="Proteomes" id="UP000219338">
    <property type="component" value="Unassembled WGS sequence"/>
</dbReference>
<name>A0A284R8J3_ARMOS</name>
<gene>
    <name evidence="1" type="ORF">ARMOST_08383</name>
</gene>
<organism evidence="1 2">
    <name type="scientific">Armillaria ostoyae</name>
    <name type="common">Armillaria root rot fungus</name>
    <dbReference type="NCBI Taxonomy" id="47428"/>
    <lineage>
        <taxon>Eukaryota</taxon>
        <taxon>Fungi</taxon>
        <taxon>Dikarya</taxon>
        <taxon>Basidiomycota</taxon>
        <taxon>Agaricomycotina</taxon>
        <taxon>Agaricomycetes</taxon>
        <taxon>Agaricomycetidae</taxon>
        <taxon>Agaricales</taxon>
        <taxon>Marasmiineae</taxon>
        <taxon>Physalacriaceae</taxon>
        <taxon>Armillaria</taxon>
    </lineage>
</organism>
<protein>
    <submittedName>
        <fullName evidence="1">Uncharacterized protein</fullName>
    </submittedName>
</protein>
<keyword evidence="2" id="KW-1185">Reference proteome</keyword>
<evidence type="ECO:0000313" key="2">
    <source>
        <dbReference type="Proteomes" id="UP000219338"/>
    </source>
</evidence>
<accession>A0A284R8J3</accession>
<dbReference type="AlphaFoldDB" id="A0A284R8J3"/>
<sequence length="114" mass="12630">MFLPRKGQSPSGTGTIDIALFKTHSEKGSPRTLNVWYSNNNYLKSLNIMGFKPSVVAASACLLTVLPENMACAPRTRPKLWTSSFIIRIDAFVSSRKFRGYHSALCARFDGSNL</sequence>